<organism evidence="1 2">
    <name type="scientific">Mucilaginibacter mallensis</name>
    <dbReference type="NCBI Taxonomy" id="652787"/>
    <lineage>
        <taxon>Bacteria</taxon>
        <taxon>Pseudomonadati</taxon>
        <taxon>Bacteroidota</taxon>
        <taxon>Sphingobacteriia</taxon>
        <taxon>Sphingobacteriales</taxon>
        <taxon>Sphingobacteriaceae</taxon>
        <taxon>Mucilaginibacter</taxon>
    </lineage>
</organism>
<gene>
    <name evidence="1" type="ORF">SAMN05216490_3903</name>
</gene>
<dbReference type="AlphaFoldDB" id="A0A1H2B4H8"/>
<dbReference type="EMBL" id="LT629740">
    <property type="protein sequence ID" value="SDT53073.1"/>
    <property type="molecule type" value="Genomic_DNA"/>
</dbReference>
<protein>
    <recommendedName>
        <fullName evidence="3">Glycosyl transferase</fullName>
    </recommendedName>
</protein>
<reference evidence="1 2" key="1">
    <citation type="submission" date="2016-10" db="EMBL/GenBank/DDBJ databases">
        <authorList>
            <person name="de Groot N.N."/>
        </authorList>
    </citation>
    <scope>NUCLEOTIDE SEQUENCE [LARGE SCALE GENOMIC DNA]</scope>
    <source>
        <strain evidence="1 2">MP1X4</strain>
    </source>
</reference>
<sequence length="318" mass="36401">MSNVKQLYYPPILQRLINFLYRTPKSKLKTYKRFGGYYNYQKVINGNKQMKRAAYKLPISPSYADGLPVYFLTGKKYIHQTLFCISSLLKVSTERFHFVLIDDGTFTPAIADLISTKLPGATIVTNDQINTNLEKHLPADKYPVLHHKRSVYPHIKKMLDVHTAGISDWKLVLDSDMLFWKEPKAMINWLKNPDSPLHMVDTVNSYGYSPALMHELCGSEIPKLINVGAIGLNTTTLNWDAIEFWVKTLEEKEGTSYYLEQALSAMLIGQTPSVVLDKDDYKVNPSAADLQQTANTLHHYVDLSKEIYLKNAWKLIHE</sequence>
<dbReference type="InterPro" id="IPR029044">
    <property type="entry name" value="Nucleotide-diphossugar_trans"/>
</dbReference>
<dbReference type="Gene3D" id="3.90.550.10">
    <property type="entry name" value="Spore Coat Polysaccharide Biosynthesis Protein SpsA, Chain A"/>
    <property type="match status" value="1"/>
</dbReference>
<keyword evidence="2" id="KW-1185">Reference proteome</keyword>
<dbReference type="STRING" id="652787.SAMN05216490_3903"/>
<evidence type="ECO:0000313" key="2">
    <source>
        <dbReference type="Proteomes" id="UP000199679"/>
    </source>
</evidence>
<name>A0A1H2B4H8_MUCMA</name>
<dbReference type="SUPFAM" id="SSF53448">
    <property type="entry name" value="Nucleotide-diphospho-sugar transferases"/>
    <property type="match status" value="1"/>
</dbReference>
<evidence type="ECO:0008006" key="3">
    <source>
        <dbReference type="Google" id="ProtNLM"/>
    </source>
</evidence>
<accession>A0A1H2B4H8</accession>
<evidence type="ECO:0000313" key="1">
    <source>
        <dbReference type="EMBL" id="SDT53073.1"/>
    </source>
</evidence>
<dbReference type="Proteomes" id="UP000199679">
    <property type="component" value="Chromosome I"/>
</dbReference>
<proteinExistence type="predicted"/>